<sequence length="68" mass="8100">MIYYWVAVNRNCKLAGGVRNIIKSETNKEEVLKKDYYEDYNKYPGDHFVLFNTLRKAQEYADKLSEES</sequence>
<organism evidence="1 2">
    <name type="scientific">Ruminococcus albus (strain ATCC 27210 / DSM 20455 / JCM 14654 / NCDO 2250 / 7)</name>
    <dbReference type="NCBI Taxonomy" id="697329"/>
    <lineage>
        <taxon>Bacteria</taxon>
        <taxon>Bacillati</taxon>
        <taxon>Bacillota</taxon>
        <taxon>Clostridia</taxon>
        <taxon>Eubacteriales</taxon>
        <taxon>Oscillospiraceae</taxon>
        <taxon>Ruminococcus</taxon>
    </lineage>
</organism>
<dbReference type="Proteomes" id="UP000006919">
    <property type="component" value="Plasmid pRUMAL01"/>
</dbReference>
<dbReference type="AlphaFoldDB" id="E6UK18"/>
<evidence type="ECO:0000313" key="2">
    <source>
        <dbReference type="Proteomes" id="UP000006919"/>
    </source>
</evidence>
<gene>
    <name evidence="1" type="ordered locus">Rumal_3573</name>
</gene>
<dbReference type="EMBL" id="CP002404">
    <property type="protein sequence ID" value="ADU24014.1"/>
    <property type="molecule type" value="Genomic_DNA"/>
</dbReference>
<dbReference type="HOGENOM" id="CLU_2791410_0_0_9"/>
<evidence type="ECO:0000313" key="1">
    <source>
        <dbReference type="EMBL" id="ADU24014.1"/>
    </source>
</evidence>
<name>E6UK18_RUMA7</name>
<proteinExistence type="predicted"/>
<dbReference type="KEGG" id="ral:Rumal_3573"/>
<accession>E6UK18</accession>
<keyword evidence="1" id="KW-0614">Plasmid</keyword>
<reference evidence="2" key="1">
    <citation type="journal article" date="2011" name="J. Bacteriol.">
        <title>Complete genome of the cellulolytic ruminal bacterium Ruminococcus albus 7.</title>
        <authorList>
            <person name="Suen G."/>
            <person name="Stevenson D.M."/>
            <person name="Bruce D.C."/>
            <person name="Chertkov O."/>
            <person name="Copeland A."/>
            <person name="Cheng J.F."/>
            <person name="Detter C."/>
            <person name="Detter J.C."/>
            <person name="Goodwin L.A."/>
            <person name="Han C.S."/>
            <person name="Hauser L.J."/>
            <person name="Ivanova N.N."/>
            <person name="Kyrpides N.C."/>
            <person name="Land M.L."/>
            <person name="Lapidus A."/>
            <person name="Lucas S."/>
            <person name="Ovchinnikova G."/>
            <person name="Pitluck S."/>
            <person name="Tapia R."/>
            <person name="Woyke T."/>
            <person name="Boyum J."/>
            <person name="Mead D."/>
            <person name="Weimer P.J."/>
        </authorList>
    </citation>
    <scope>NUCLEOTIDE SEQUENCE [LARGE SCALE GENOMIC DNA]</scope>
    <source>
        <strain evidence="2">ATCC 27210 / DSM 20455 / JCM 14654 / NCDO 2250 / 7</strain>
        <plasmid evidence="2">pRUMAL01</plasmid>
    </source>
</reference>
<protein>
    <submittedName>
        <fullName evidence="1">Peptidase M16 domain-containing protein</fullName>
    </submittedName>
</protein>
<geneLocation type="plasmid" evidence="1 2">
    <name>pRUMAL01</name>
</geneLocation>